<feature type="transmembrane region" description="Helical" evidence="8">
    <location>
        <begin position="21"/>
        <end position="46"/>
    </location>
</feature>
<dbReference type="InterPro" id="IPR000515">
    <property type="entry name" value="MetI-like"/>
</dbReference>
<evidence type="ECO:0000259" key="9">
    <source>
        <dbReference type="PROSITE" id="PS50928"/>
    </source>
</evidence>
<dbReference type="SUPFAM" id="SSF161098">
    <property type="entry name" value="MetI-like"/>
    <property type="match status" value="1"/>
</dbReference>
<evidence type="ECO:0000256" key="3">
    <source>
        <dbReference type="ARBA" id="ARBA00022475"/>
    </source>
</evidence>
<evidence type="ECO:0000256" key="6">
    <source>
        <dbReference type="ARBA" id="ARBA00022989"/>
    </source>
</evidence>
<evidence type="ECO:0000256" key="8">
    <source>
        <dbReference type="SAM" id="Phobius"/>
    </source>
</evidence>
<evidence type="ECO:0000256" key="2">
    <source>
        <dbReference type="ARBA" id="ARBA00022448"/>
    </source>
</evidence>
<dbReference type="PROSITE" id="PS50928">
    <property type="entry name" value="ABC_TM1"/>
    <property type="match status" value="1"/>
</dbReference>
<evidence type="ECO:0000256" key="4">
    <source>
        <dbReference type="ARBA" id="ARBA00022519"/>
    </source>
</evidence>
<keyword evidence="6 8" id="KW-1133">Transmembrane helix</keyword>
<keyword evidence="7 8" id="KW-0472">Membrane</keyword>
<organism evidence="10">
    <name type="scientific">mine drainage metagenome</name>
    <dbReference type="NCBI Taxonomy" id="410659"/>
    <lineage>
        <taxon>unclassified sequences</taxon>
        <taxon>metagenomes</taxon>
        <taxon>ecological metagenomes</taxon>
    </lineage>
</organism>
<dbReference type="GO" id="GO:0005886">
    <property type="term" value="C:plasma membrane"/>
    <property type="evidence" value="ECO:0007669"/>
    <property type="project" value="UniProtKB-SubCell"/>
</dbReference>
<reference evidence="10" key="2">
    <citation type="journal article" date="2014" name="ISME J.">
        <title>Microbial stratification in low pH oxic and suboxic macroscopic growths along an acid mine drainage.</title>
        <authorList>
            <person name="Mendez-Garcia C."/>
            <person name="Mesa V."/>
            <person name="Sprenger R.R."/>
            <person name="Richter M."/>
            <person name="Diez M.S."/>
            <person name="Solano J."/>
            <person name="Bargiela R."/>
            <person name="Golyshina O.V."/>
            <person name="Manteca A."/>
            <person name="Ramos J.L."/>
            <person name="Gallego J.R."/>
            <person name="Llorente I."/>
            <person name="Martins Dos Santos V.A."/>
            <person name="Jensen O.N."/>
            <person name="Pelaez A.I."/>
            <person name="Sanchez J."/>
            <person name="Ferrer M."/>
        </authorList>
    </citation>
    <scope>NUCLEOTIDE SEQUENCE</scope>
</reference>
<dbReference type="PANTHER" id="PTHR43357:SF4">
    <property type="entry name" value="INNER MEMBRANE ABC TRANSPORTER PERMEASE PROTEIN YDCV"/>
    <property type="match status" value="1"/>
</dbReference>
<comment type="caution">
    <text evidence="10">The sequence shown here is derived from an EMBL/GenBank/DDBJ whole genome shotgun (WGS) entry which is preliminary data.</text>
</comment>
<proteinExistence type="predicted"/>
<feature type="transmembrane region" description="Helical" evidence="8">
    <location>
        <begin position="110"/>
        <end position="127"/>
    </location>
</feature>
<dbReference type="AlphaFoldDB" id="T1BQJ5"/>
<evidence type="ECO:0000313" key="10">
    <source>
        <dbReference type="EMBL" id="EQD70853.1"/>
    </source>
</evidence>
<feature type="domain" description="ABC transmembrane type-1" evidence="9">
    <location>
        <begin position="75"/>
        <end position="204"/>
    </location>
</feature>
<feature type="transmembrane region" description="Helical" evidence="8">
    <location>
        <begin position="79"/>
        <end position="98"/>
    </location>
</feature>
<keyword evidence="5 8" id="KW-0812">Transmembrane</keyword>
<keyword evidence="3" id="KW-1003">Cell membrane</keyword>
<dbReference type="CDD" id="cd06261">
    <property type="entry name" value="TM_PBP2"/>
    <property type="match status" value="1"/>
</dbReference>
<protein>
    <submittedName>
        <fullName evidence="10">Binding-protein-dependent transport system inner membrane component</fullName>
    </submittedName>
</protein>
<dbReference type="EMBL" id="AUZY01002996">
    <property type="protein sequence ID" value="EQD70853.1"/>
    <property type="molecule type" value="Genomic_DNA"/>
</dbReference>
<name>T1BQJ5_9ZZZZ</name>
<dbReference type="Gene3D" id="1.10.3720.10">
    <property type="entry name" value="MetI-like"/>
    <property type="match status" value="1"/>
</dbReference>
<evidence type="ECO:0000256" key="5">
    <source>
        <dbReference type="ARBA" id="ARBA00022692"/>
    </source>
</evidence>
<evidence type="ECO:0000256" key="1">
    <source>
        <dbReference type="ARBA" id="ARBA00004429"/>
    </source>
</evidence>
<dbReference type="InterPro" id="IPR035906">
    <property type="entry name" value="MetI-like_sf"/>
</dbReference>
<evidence type="ECO:0000256" key="7">
    <source>
        <dbReference type="ARBA" id="ARBA00023136"/>
    </source>
</evidence>
<sequence>MSARADLGRLRQVGRGLSSTAPGLLVGAVLLATLGLPVGLFLVVAFSPRLFSQGTAWLTGAGFTGAIQSGALQGLVNSMVVSSIAAVGSLAIGLALAWFTSRSTLWGRRFWPLLIWAVLLAPSYLVALGWEQLLANHGSFWEMGFRLPWLTTLFFGPVGVVFVYILKGVPFAYLATSLAMLALGGEFEDAARIHGAGRWGAWRV</sequence>
<comment type="subcellular location">
    <subcellularLocation>
        <location evidence="1">Cell inner membrane</location>
        <topology evidence="1">Multi-pass membrane protein</topology>
    </subcellularLocation>
</comment>
<feature type="non-terminal residue" evidence="10">
    <location>
        <position position="204"/>
    </location>
</feature>
<keyword evidence="2" id="KW-0813">Transport</keyword>
<gene>
    <name evidence="10" type="ORF">B1B_04775</name>
</gene>
<dbReference type="GO" id="GO:0055085">
    <property type="term" value="P:transmembrane transport"/>
    <property type="evidence" value="ECO:0007669"/>
    <property type="project" value="InterPro"/>
</dbReference>
<feature type="transmembrane region" description="Helical" evidence="8">
    <location>
        <begin position="147"/>
        <end position="166"/>
    </location>
</feature>
<keyword evidence="4" id="KW-0997">Cell inner membrane</keyword>
<accession>T1BQJ5</accession>
<dbReference type="PANTHER" id="PTHR43357">
    <property type="entry name" value="INNER MEMBRANE ABC TRANSPORTER PERMEASE PROTEIN YDCV"/>
    <property type="match status" value="1"/>
</dbReference>
<reference evidence="10" key="1">
    <citation type="submission" date="2013-08" db="EMBL/GenBank/DDBJ databases">
        <authorList>
            <person name="Mendez C."/>
            <person name="Richter M."/>
            <person name="Ferrer M."/>
            <person name="Sanchez J."/>
        </authorList>
    </citation>
    <scope>NUCLEOTIDE SEQUENCE</scope>
</reference>